<protein>
    <submittedName>
        <fullName evidence="1">Uncharacterized protein</fullName>
    </submittedName>
</protein>
<comment type="caution">
    <text evidence="1">The sequence shown here is derived from an EMBL/GenBank/DDBJ whole genome shotgun (WGS) entry which is preliminary data.</text>
</comment>
<name>A0A9W7B080_9STRA</name>
<proteinExistence type="predicted"/>
<dbReference type="OrthoDB" id="48263at2759"/>
<gene>
    <name evidence="1" type="ORF">TrRE_jg4466</name>
</gene>
<evidence type="ECO:0000313" key="1">
    <source>
        <dbReference type="EMBL" id="GMH77155.1"/>
    </source>
</evidence>
<keyword evidence="2" id="KW-1185">Reference proteome</keyword>
<accession>A0A9W7B080</accession>
<dbReference type="EMBL" id="BRXZ01001713">
    <property type="protein sequence ID" value="GMH77155.1"/>
    <property type="molecule type" value="Genomic_DNA"/>
</dbReference>
<reference evidence="1" key="1">
    <citation type="submission" date="2022-07" db="EMBL/GenBank/DDBJ databases">
        <title>Genome analysis of Parmales, a sister group of diatoms, reveals the evolutionary specialization of diatoms from phago-mixotrophs to photoautotrophs.</title>
        <authorList>
            <person name="Ban H."/>
            <person name="Sato S."/>
            <person name="Yoshikawa S."/>
            <person name="Kazumasa Y."/>
            <person name="Nakamura Y."/>
            <person name="Ichinomiya M."/>
            <person name="Saitoh K."/>
            <person name="Sato N."/>
            <person name="Blanc-Mathieu R."/>
            <person name="Endo H."/>
            <person name="Kuwata A."/>
            <person name="Ogata H."/>
        </authorList>
    </citation>
    <scope>NUCLEOTIDE SEQUENCE</scope>
</reference>
<organism evidence="1 2">
    <name type="scientific">Triparma retinervis</name>
    <dbReference type="NCBI Taxonomy" id="2557542"/>
    <lineage>
        <taxon>Eukaryota</taxon>
        <taxon>Sar</taxon>
        <taxon>Stramenopiles</taxon>
        <taxon>Ochrophyta</taxon>
        <taxon>Bolidophyceae</taxon>
        <taxon>Parmales</taxon>
        <taxon>Triparmaceae</taxon>
        <taxon>Triparma</taxon>
    </lineage>
</organism>
<evidence type="ECO:0000313" key="2">
    <source>
        <dbReference type="Proteomes" id="UP001165082"/>
    </source>
</evidence>
<dbReference type="AlphaFoldDB" id="A0A9W7B080"/>
<dbReference type="Proteomes" id="UP001165082">
    <property type="component" value="Unassembled WGS sequence"/>
</dbReference>
<sequence length="340" mass="37248">MVIRLNESTTHLKTLRTTKFISSILQMYKSTSADLAKIAKKPATSADSTSEALRRLVKDVTTRHGLGTTDWLLDHVHASPSEPPSSVDEVLVNHFEITLLGEAYEATCKGKGRGAVRRVGRGEIIKLIKEAVEETSFLTSVAFPDDFVEVVVEEGEDGDEDEDIDMFVVPSSFRYIIMEGEFRSLHPAPNIRSSSHLFKFGQKAEKFDRLDHQTSYAALPHDPMEGVGVGLSLSRILARRDGGDVSLLPPTDSSGGAEFVLTMGLISPDKVHPAYLHISPSGDAWVSPELFAAKHLNNDYVRSFGPVDEGTFDVDDMDVSELNDLYDTGGEQPTPWSGPS</sequence>